<keyword evidence="3" id="KW-1185">Reference proteome</keyword>
<keyword evidence="2" id="KW-0808">Transferase</keyword>
<dbReference type="InterPro" id="IPR043131">
    <property type="entry name" value="BCAT-like_N"/>
</dbReference>
<evidence type="ECO:0000313" key="3">
    <source>
        <dbReference type="Proteomes" id="UP000572051"/>
    </source>
</evidence>
<dbReference type="RefSeq" id="WP_179826798.1">
    <property type="nucleotide sequence ID" value="NZ_JACCFS010000001.1"/>
</dbReference>
<dbReference type="Gene3D" id="3.20.10.10">
    <property type="entry name" value="D-amino Acid Aminotransferase, subunit A, domain 2"/>
    <property type="match status" value="1"/>
</dbReference>
<evidence type="ECO:0000313" key="2">
    <source>
        <dbReference type="EMBL" id="NYJ36696.1"/>
    </source>
</evidence>
<dbReference type="GO" id="GO:0008483">
    <property type="term" value="F:transaminase activity"/>
    <property type="evidence" value="ECO:0007669"/>
    <property type="project" value="UniProtKB-KW"/>
</dbReference>
<dbReference type="Gene3D" id="3.30.470.10">
    <property type="match status" value="1"/>
</dbReference>
<dbReference type="InterPro" id="IPR050571">
    <property type="entry name" value="Class-IV_PLP-Dep_Aminotrnsfr"/>
</dbReference>
<organism evidence="2 3">
    <name type="scientific">Nocardiopsis aegyptia</name>
    <dbReference type="NCBI Taxonomy" id="220378"/>
    <lineage>
        <taxon>Bacteria</taxon>
        <taxon>Bacillati</taxon>
        <taxon>Actinomycetota</taxon>
        <taxon>Actinomycetes</taxon>
        <taxon>Streptosporangiales</taxon>
        <taxon>Nocardiopsidaceae</taxon>
        <taxon>Nocardiopsis</taxon>
    </lineage>
</organism>
<dbReference type="PANTHER" id="PTHR42743:SF13">
    <property type="entry name" value="P-LOOP CONTAINING NUCLEOSIDE TRIPHOSPHATE HYDROLASE PROTEIN"/>
    <property type="match status" value="1"/>
</dbReference>
<dbReference type="GO" id="GO:0046394">
    <property type="term" value="P:carboxylic acid biosynthetic process"/>
    <property type="evidence" value="ECO:0007669"/>
    <property type="project" value="UniProtKB-ARBA"/>
</dbReference>
<accession>A0A7Z0ES34</accession>
<dbReference type="GO" id="GO:0016829">
    <property type="term" value="F:lyase activity"/>
    <property type="evidence" value="ECO:0007669"/>
    <property type="project" value="UniProtKB-KW"/>
</dbReference>
<dbReference type="InterPro" id="IPR036038">
    <property type="entry name" value="Aminotransferase-like"/>
</dbReference>
<keyword evidence="2" id="KW-0456">Lyase</keyword>
<dbReference type="Proteomes" id="UP000572051">
    <property type="component" value="Unassembled WGS sequence"/>
</dbReference>
<dbReference type="SUPFAM" id="SSF56752">
    <property type="entry name" value="D-aminoacid aminotransferase-like PLP-dependent enzymes"/>
    <property type="match status" value="1"/>
</dbReference>
<evidence type="ECO:0000256" key="1">
    <source>
        <dbReference type="ARBA" id="ARBA00009320"/>
    </source>
</evidence>
<name>A0A7Z0ES34_9ACTN</name>
<dbReference type="InterPro" id="IPR043132">
    <property type="entry name" value="BCAT-like_C"/>
</dbReference>
<dbReference type="NCBIfam" id="NF006734">
    <property type="entry name" value="PRK09266.1"/>
    <property type="match status" value="1"/>
</dbReference>
<reference evidence="2 3" key="1">
    <citation type="submission" date="2020-07" db="EMBL/GenBank/DDBJ databases">
        <title>Sequencing the genomes of 1000 actinobacteria strains.</title>
        <authorList>
            <person name="Klenk H.-P."/>
        </authorList>
    </citation>
    <scope>NUCLEOTIDE SEQUENCE [LARGE SCALE GENOMIC DNA]</scope>
    <source>
        <strain evidence="2 3">DSM 44442</strain>
    </source>
</reference>
<dbReference type="AlphaFoldDB" id="A0A7Z0ES34"/>
<proteinExistence type="inferred from homology"/>
<protein>
    <submittedName>
        <fullName evidence="2">Branched-subunit amino acid aminotransferase/4-amino-4-deoxychorismate lyase</fullName>
    </submittedName>
</protein>
<dbReference type="PANTHER" id="PTHR42743">
    <property type="entry name" value="AMINO-ACID AMINOTRANSFERASE"/>
    <property type="match status" value="1"/>
</dbReference>
<keyword evidence="2" id="KW-0032">Aminotransferase</keyword>
<comment type="caution">
    <text evidence="2">The sequence shown here is derived from an EMBL/GenBank/DDBJ whole genome shotgun (WGS) entry which is preliminary data.</text>
</comment>
<dbReference type="Pfam" id="PF01063">
    <property type="entry name" value="Aminotran_4"/>
    <property type="match status" value="1"/>
</dbReference>
<dbReference type="EMBL" id="JACCFS010000001">
    <property type="protein sequence ID" value="NYJ36696.1"/>
    <property type="molecule type" value="Genomic_DNA"/>
</dbReference>
<gene>
    <name evidence="2" type="ORF">HNR10_004577</name>
</gene>
<comment type="similarity">
    <text evidence="1">Belongs to the class-IV pyridoxal-phosphate-dependent aminotransferase family.</text>
</comment>
<sequence>MELNGRPVSTGELASLALYGYGHFTTMLVRDLRVRGLDLHTRRLARDCRTLFGSDLDLPRVRELARRTAREHGSPTVVRVTVYDPHMDLARPDASALPHVLVTARPAPAPGSAPPPVRLGTRGFCRDAPEVKGTGLFGAIRERRAARLDGYDDALFTTPEGLVSEGPTWNIGFVDGGGLVWPEAPALDGVTARLIDRVAADLGVPVIRRPLTASAATRMSGAFVTNAATGLRPVAALDGVHLPSSPVVTRLAHGYAELSGDRL</sequence>
<dbReference type="InterPro" id="IPR001544">
    <property type="entry name" value="Aminotrans_IV"/>
</dbReference>